<dbReference type="CDD" id="cd00096">
    <property type="entry name" value="Ig"/>
    <property type="match status" value="1"/>
</dbReference>
<keyword evidence="2 4" id="KW-0472">Membrane</keyword>
<dbReference type="PROSITE" id="PS50835">
    <property type="entry name" value="IG_LIKE"/>
    <property type="match status" value="4"/>
</dbReference>
<feature type="transmembrane region" description="Helical" evidence="4">
    <location>
        <begin position="12"/>
        <end position="29"/>
    </location>
</feature>
<dbReference type="AlphaFoldDB" id="A0A6J1X7N0"/>
<reference evidence="7" key="1">
    <citation type="submission" date="2025-08" db="UniProtKB">
        <authorList>
            <consortium name="RefSeq"/>
        </authorList>
    </citation>
    <scope>IDENTIFICATION</scope>
    <source>
        <tissue evidence="7">Whole larvae</tissue>
    </source>
</reference>
<comment type="subcellular location">
    <subcellularLocation>
        <location evidence="1">Membrane</location>
        <topology evidence="1">Single-pass membrane protein</topology>
    </subcellularLocation>
</comment>
<evidence type="ECO:0000256" key="2">
    <source>
        <dbReference type="ARBA" id="ARBA00023136"/>
    </source>
</evidence>
<evidence type="ECO:0000256" key="4">
    <source>
        <dbReference type="SAM" id="Phobius"/>
    </source>
</evidence>
<dbReference type="RefSeq" id="XP_026762633.3">
    <property type="nucleotide sequence ID" value="XM_026906832.3"/>
</dbReference>
<gene>
    <name evidence="7" type="primary">LOC113521319</name>
</gene>
<evidence type="ECO:0000259" key="5">
    <source>
        <dbReference type="PROSITE" id="PS50835"/>
    </source>
</evidence>
<protein>
    <submittedName>
        <fullName evidence="7">Hemicentin-1-like</fullName>
    </submittedName>
</protein>
<name>A0A6J1X7N0_GALME</name>
<keyword evidence="3" id="KW-1015">Disulfide bond</keyword>
<accession>A0A6J1X7N0</accession>
<dbReference type="InterPro" id="IPR007110">
    <property type="entry name" value="Ig-like_dom"/>
</dbReference>
<feature type="transmembrane region" description="Helical" evidence="4">
    <location>
        <begin position="552"/>
        <end position="574"/>
    </location>
</feature>
<dbReference type="PANTHER" id="PTHR23278:SF19">
    <property type="entry name" value="OBSCURIN"/>
    <property type="match status" value="1"/>
</dbReference>
<dbReference type="Pfam" id="PF08205">
    <property type="entry name" value="C2-set_2"/>
    <property type="match status" value="1"/>
</dbReference>
<feature type="domain" description="Ig-like" evidence="5">
    <location>
        <begin position="248"/>
        <end position="340"/>
    </location>
</feature>
<dbReference type="InterPro" id="IPR013783">
    <property type="entry name" value="Ig-like_fold"/>
</dbReference>
<keyword evidence="6" id="KW-1185">Reference proteome</keyword>
<dbReference type="SMART" id="SM00409">
    <property type="entry name" value="IG"/>
    <property type="match status" value="3"/>
</dbReference>
<feature type="domain" description="Ig-like" evidence="5">
    <location>
        <begin position="129"/>
        <end position="237"/>
    </location>
</feature>
<keyword evidence="4" id="KW-1133">Transmembrane helix</keyword>
<dbReference type="InterPro" id="IPR013162">
    <property type="entry name" value="CD80_C2-set"/>
</dbReference>
<dbReference type="InParanoid" id="A0A6J1X7N0"/>
<dbReference type="Gene3D" id="2.60.40.10">
    <property type="entry name" value="Immunoglobulins"/>
    <property type="match status" value="4"/>
</dbReference>
<keyword evidence="4" id="KW-0812">Transmembrane</keyword>
<proteinExistence type="predicted"/>
<evidence type="ECO:0000313" key="6">
    <source>
        <dbReference type="Proteomes" id="UP001652740"/>
    </source>
</evidence>
<dbReference type="InterPro" id="IPR036179">
    <property type="entry name" value="Ig-like_dom_sf"/>
</dbReference>
<feature type="domain" description="Ig-like" evidence="5">
    <location>
        <begin position="9"/>
        <end position="123"/>
    </location>
</feature>
<evidence type="ECO:0000256" key="1">
    <source>
        <dbReference type="ARBA" id="ARBA00004167"/>
    </source>
</evidence>
<evidence type="ECO:0000313" key="7">
    <source>
        <dbReference type="RefSeq" id="XP_026762633.3"/>
    </source>
</evidence>
<evidence type="ECO:0000256" key="3">
    <source>
        <dbReference type="ARBA" id="ARBA00023157"/>
    </source>
</evidence>
<sequence>MTLNHLPKPKMFLYYIILSLFGTNMVLAIDTDVVVLRAVRGQDARLPCGQGRVFLDGPESYILWLKNDKDFLYRYPNDESEKRSVNHDNFFVPSCDGGVCPEDTSLLLKHISDQDGGIYRCRVHYQASPAIDYVIEVRLVDSPGTPKIYNEEGEEIKNAYVGPLNIGADLTLICEVNDEQPDTLVYWRRNGVVIERAHTARPGVLRAEVHAKNITRSELDAHYECLAQNADVTEPLSASLLVKMYLPPTRVEIRLNNNYDFEAGQPRVVDCVVVGCVPPPSITWHLGESVLRPSTHKELHDGNFTVSSLTVAPSLKDNKHDLVCRAHNSHLEEVFEDKVTLNVGYRPICLTTREETVGIMPREAETVTCVVDASPEPLQFSWTFSDSRTLYTTIRKIPGNHNRYSSTLTWLPRDGDIGLLLCRATNAFGEQKRPCSYTISPGGPPNTPECDVLKAFPNTLRVQCKKGWDGGRAQTVHLELLSEDGTLLQNVSDPAGHFQLPNMEDDQNVTAVVYASNIRGRSDVKTMPLNSYKPLNSSAIYDDEEGQSDWSVMWQAIAGAASISAALVVMSFCYKTIKERRDRRLPSPDLVPRADGLFHREPDFARDDRVLGTTNITVNQLSSCQNQNPATPLPSCRVLVGCSHAAPQEPYPTAQRSFYV</sequence>
<dbReference type="KEGG" id="gmw:113521319"/>
<dbReference type="GeneID" id="113521319"/>
<dbReference type="Proteomes" id="UP001652740">
    <property type="component" value="Unplaced"/>
</dbReference>
<dbReference type="GO" id="GO:0016020">
    <property type="term" value="C:membrane"/>
    <property type="evidence" value="ECO:0007669"/>
    <property type="project" value="UniProtKB-SubCell"/>
</dbReference>
<feature type="domain" description="Ig-like" evidence="5">
    <location>
        <begin position="347"/>
        <end position="440"/>
    </location>
</feature>
<dbReference type="SUPFAM" id="SSF48726">
    <property type="entry name" value="Immunoglobulin"/>
    <property type="match status" value="4"/>
</dbReference>
<dbReference type="InterPro" id="IPR003599">
    <property type="entry name" value="Ig_sub"/>
</dbReference>
<dbReference type="PANTHER" id="PTHR23278">
    <property type="entry name" value="SIDESTEP PROTEIN"/>
    <property type="match status" value="1"/>
</dbReference>
<organism evidence="6 7">
    <name type="scientific">Galleria mellonella</name>
    <name type="common">Greater wax moth</name>
    <dbReference type="NCBI Taxonomy" id="7137"/>
    <lineage>
        <taxon>Eukaryota</taxon>
        <taxon>Metazoa</taxon>
        <taxon>Ecdysozoa</taxon>
        <taxon>Arthropoda</taxon>
        <taxon>Hexapoda</taxon>
        <taxon>Insecta</taxon>
        <taxon>Pterygota</taxon>
        <taxon>Neoptera</taxon>
        <taxon>Endopterygota</taxon>
        <taxon>Lepidoptera</taxon>
        <taxon>Glossata</taxon>
        <taxon>Ditrysia</taxon>
        <taxon>Pyraloidea</taxon>
        <taxon>Pyralidae</taxon>
        <taxon>Galleriinae</taxon>
        <taxon>Galleria</taxon>
    </lineage>
</organism>